<gene>
    <name evidence="1" type="ORF">TVAG_058670</name>
</gene>
<dbReference type="VEuPathDB" id="TrichDB:TVAG_058670"/>
<dbReference type="PROSITE" id="PS51257">
    <property type="entry name" value="PROKAR_LIPOPROTEIN"/>
    <property type="match status" value="1"/>
</dbReference>
<dbReference type="InterPro" id="IPR052801">
    <property type="entry name" value="Ankyrin-EF-hand"/>
</dbReference>
<dbReference type="InterPro" id="IPR036770">
    <property type="entry name" value="Ankyrin_rpt-contain_sf"/>
</dbReference>
<dbReference type="KEGG" id="tva:4752520"/>
<reference evidence="1" key="2">
    <citation type="journal article" date="2007" name="Science">
        <title>Draft genome sequence of the sexually transmitted pathogen Trichomonas vaginalis.</title>
        <authorList>
            <person name="Carlton J.M."/>
            <person name="Hirt R.P."/>
            <person name="Silva J.C."/>
            <person name="Delcher A.L."/>
            <person name="Schatz M."/>
            <person name="Zhao Q."/>
            <person name="Wortman J.R."/>
            <person name="Bidwell S.L."/>
            <person name="Alsmark U.C.M."/>
            <person name="Besteiro S."/>
            <person name="Sicheritz-Ponten T."/>
            <person name="Noel C.J."/>
            <person name="Dacks J.B."/>
            <person name="Foster P.G."/>
            <person name="Simillion C."/>
            <person name="Van de Peer Y."/>
            <person name="Miranda-Saavedra D."/>
            <person name="Barton G.J."/>
            <person name="Westrop G.D."/>
            <person name="Mueller S."/>
            <person name="Dessi D."/>
            <person name="Fiori P.L."/>
            <person name="Ren Q."/>
            <person name="Paulsen I."/>
            <person name="Zhang H."/>
            <person name="Bastida-Corcuera F.D."/>
            <person name="Simoes-Barbosa A."/>
            <person name="Brown M.T."/>
            <person name="Hayes R.D."/>
            <person name="Mukherjee M."/>
            <person name="Okumura C.Y."/>
            <person name="Schneider R."/>
            <person name="Smith A.J."/>
            <person name="Vanacova S."/>
            <person name="Villalvazo M."/>
            <person name="Haas B.J."/>
            <person name="Pertea M."/>
            <person name="Feldblyum T.V."/>
            <person name="Utterback T.R."/>
            <person name="Shu C.L."/>
            <person name="Osoegawa K."/>
            <person name="de Jong P.J."/>
            <person name="Hrdy I."/>
            <person name="Horvathova L."/>
            <person name="Zubacova Z."/>
            <person name="Dolezal P."/>
            <person name="Malik S.B."/>
            <person name="Logsdon J.M. Jr."/>
            <person name="Henze K."/>
            <person name="Gupta A."/>
            <person name="Wang C.C."/>
            <person name="Dunne R.L."/>
            <person name="Upcroft J.A."/>
            <person name="Upcroft P."/>
            <person name="White O."/>
            <person name="Salzberg S.L."/>
            <person name="Tang P."/>
            <person name="Chiu C.-H."/>
            <person name="Lee Y.-S."/>
            <person name="Embley T.M."/>
            <person name="Coombs G.H."/>
            <person name="Mottram J.C."/>
            <person name="Tachezy J."/>
            <person name="Fraser-Liggett C.M."/>
            <person name="Johnson P.J."/>
        </authorList>
    </citation>
    <scope>NUCLEOTIDE SEQUENCE [LARGE SCALE GENOMIC DNA]</scope>
    <source>
        <strain evidence="1">G3</strain>
    </source>
</reference>
<dbReference type="Gene3D" id="1.25.40.20">
    <property type="entry name" value="Ankyrin repeat-containing domain"/>
    <property type="match status" value="2"/>
</dbReference>
<accession>A2FJY1</accession>
<dbReference type="VEuPathDB" id="TrichDB:TVAGG3_0520630"/>
<dbReference type="PANTHER" id="PTHR24127">
    <property type="entry name" value="ANKYRIN REPEAT AND EF-HAND DOMAIN-CONTAINING PROTEIN 1"/>
    <property type="match status" value="1"/>
</dbReference>
<keyword evidence="2" id="KW-1185">Reference proteome</keyword>
<dbReference type="InterPro" id="IPR002110">
    <property type="entry name" value="Ankyrin_rpt"/>
</dbReference>
<organism evidence="1 2">
    <name type="scientific">Trichomonas vaginalis (strain ATCC PRA-98 / G3)</name>
    <dbReference type="NCBI Taxonomy" id="412133"/>
    <lineage>
        <taxon>Eukaryota</taxon>
        <taxon>Metamonada</taxon>
        <taxon>Parabasalia</taxon>
        <taxon>Trichomonadida</taxon>
        <taxon>Trichomonadidae</taxon>
        <taxon>Trichomonas</taxon>
    </lineage>
</organism>
<proteinExistence type="predicted"/>
<dbReference type="EMBL" id="DS113838">
    <property type="protein sequence ID" value="EAX94777.1"/>
    <property type="molecule type" value="Genomic_DNA"/>
</dbReference>
<dbReference type="SMART" id="SM00248">
    <property type="entry name" value="ANK"/>
    <property type="match status" value="3"/>
</dbReference>
<dbReference type="SMR" id="A2FJY1"/>
<dbReference type="PANTHER" id="PTHR24127:SF1">
    <property type="entry name" value="ANKYRIN REPEAT AND EF-HAND DOMAIN-CONTAINING PROTEIN 1"/>
    <property type="match status" value="1"/>
</dbReference>
<dbReference type="RefSeq" id="XP_001307707.1">
    <property type="nucleotide sequence ID" value="XM_001307706.1"/>
</dbReference>
<evidence type="ECO:0000313" key="1">
    <source>
        <dbReference type="EMBL" id="EAX94777.1"/>
    </source>
</evidence>
<evidence type="ECO:0000313" key="2">
    <source>
        <dbReference type="Proteomes" id="UP000001542"/>
    </source>
</evidence>
<name>A2FJY1_TRIV3</name>
<dbReference type="InParanoid" id="A2FJY1"/>
<dbReference type="AlphaFoldDB" id="A2FJY1"/>
<dbReference type="SUPFAM" id="SSF48403">
    <property type="entry name" value="Ankyrin repeat"/>
    <property type="match status" value="1"/>
</dbReference>
<dbReference type="Proteomes" id="UP000001542">
    <property type="component" value="Unassembled WGS sequence"/>
</dbReference>
<reference evidence="1" key="1">
    <citation type="submission" date="2006-10" db="EMBL/GenBank/DDBJ databases">
        <authorList>
            <person name="Amadeo P."/>
            <person name="Zhao Q."/>
            <person name="Wortman J."/>
            <person name="Fraser-Liggett C."/>
            <person name="Carlton J."/>
        </authorList>
    </citation>
    <scope>NUCLEOTIDE SEQUENCE</scope>
    <source>
        <strain evidence="1">G3</strain>
    </source>
</reference>
<protein>
    <submittedName>
        <fullName evidence="1">Uncharacterized protein</fullName>
    </submittedName>
</protein>
<sequence>MNFLISKGAPINVIIDSITPLQMAISSCFLKGVQILISLGASLGFNGLQTALNACTGCSNSEIVTLIKSKADNDYESRYKNYSPPTFSSSSNEDLIRRINSKYRNPLPSNINLDMLSDMMNNSYDYDIALNILLSIANIDHSPIDILTPEQAEFRDKLPIHIRNELWNFVKNNINNSYPVFRTAYCAITGAKLDNPYSRHSHLLFIATRLGNFNAVKNLIEYGASIEEVEGFSCFFSPSLEAISKDRSDILSLFIKAGLRFDHIYSNDNFTLINACIEFNSMKCFDLLFEKSSLRHVVVETPMMAVLQTFERTGNDYFINKLIDKIDIEYEHIVDPSFAEYLLFKEGKIPKFHYTSYQRPKLTRKTNNINILVDKLNQSGIAQPILAYKVLEVNFHANINEVNRLRIPVILH</sequence>